<evidence type="ECO:0000313" key="3">
    <source>
        <dbReference type="EnsemblPlants" id="PNT60568"/>
    </source>
</evidence>
<reference evidence="3" key="3">
    <citation type="submission" date="2018-08" db="UniProtKB">
        <authorList>
            <consortium name="EnsemblPlants"/>
        </authorList>
    </citation>
    <scope>IDENTIFICATION</scope>
    <source>
        <strain evidence="3">cv. Bd21</strain>
    </source>
</reference>
<organism evidence="2">
    <name type="scientific">Brachypodium distachyon</name>
    <name type="common">Purple false brome</name>
    <name type="synonym">Trachynia distachya</name>
    <dbReference type="NCBI Taxonomy" id="15368"/>
    <lineage>
        <taxon>Eukaryota</taxon>
        <taxon>Viridiplantae</taxon>
        <taxon>Streptophyta</taxon>
        <taxon>Embryophyta</taxon>
        <taxon>Tracheophyta</taxon>
        <taxon>Spermatophyta</taxon>
        <taxon>Magnoliopsida</taxon>
        <taxon>Liliopsida</taxon>
        <taxon>Poales</taxon>
        <taxon>Poaceae</taxon>
        <taxon>BOP clade</taxon>
        <taxon>Pooideae</taxon>
        <taxon>Stipodae</taxon>
        <taxon>Brachypodieae</taxon>
        <taxon>Brachypodium</taxon>
    </lineage>
</organism>
<keyword evidence="4" id="KW-1185">Reference proteome</keyword>
<dbReference type="EMBL" id="CM000884">
    <property type="protein sequence ID" value="PNT60568.1"/>
    <property type="molecule type" value="Genomic_DNA"/>
</dbReference>
<dbReference type="Proteomes" id="UP000008810">
    <property type="component" value="Chromosome 5"/>
</dbReference>
<protein>
    <submittedName>
        <fullName evidence="2 3">Uncharacterized protein</fullName>
    </submittedName>
</protein>
<feature type="compositionally biased region" description="Pro residues" evidence="1">
    <location>
        <begin position="62"/>
        <end position="92"/>
    </location>
</feature>
<name>A0A2K2CEW2_BRADI</name>
<sequence length="137" mass="14669">HATSSFFHFPPNLRVPRTLTNGRKETPAPTNAFAFPSPPSRSPDNSALDGLPQPWRRGACPLVPPLLPSPGRSPLPLLPLPSRPPHASPSPAPDLVWRWRKRPGSIAVATGEGILQAARRPARGGDAGREYVLQSSA</sequence>
<feature type="non-terminal residue" evidence="2">
    <location>
        <position position="1"/>
    </location>
</feature>
<reference evidence="2" key="2">
    <citation type="submission" date="2017-06" db="EMBL/GenBank/DDBJ databases">
        <title>WGS assembly of Brachypodium distachyon.</title>
        <authorList>
            <consortium name="The International Brachypodium Initiative"/>
            <person name="Lucas S."/>
            <person name="Harmon-Smith M."/>
            <person name="Lail K."/>
            <person name="Tice H."/>
            <person name="Grimwood J."/>
            <person name="Bruce D."/>
            <person name="Barry K."/>
            <person name="Shu S."/>
            <person name="Lindquist E."/>
            <person name="Wang M."/>
            <person name="Pitluck S."/>
            <person name="Vogel J.P."/>
            <person name="Garvin D.F."/>
            <person name="Mockler T.C."/>
            <person name="Schmutz J."/>
            <person name="Rokhsar D."/>
            <person name="Bevan M.W."/>
        </authorList>
    </citation>
    <scope>NUCLEOTIDE SEQUENCE</scope>
    <source>
        <strain evidence="2">Bd21</strain>
    </source>
</reference>
<dbReference type="Gramene" id="PNT60568">
    <property type="protein sequence ID" value="PNT60568"/>
    <property type="gene ID" value="BRADI_5g01725v3"/>
</dbReference>
<dbReference type="AlphaFoldDB" id="A0A2K2CEW2"/>
<gene>
    <name evidence="2" type="ORF">BRADI_5g01725v3</name>
</gene>
<dbReference type="InParanoid" id="A0A2K2CEW2"/>
<evidence type="ECO:0000313" key="2">
    <source>
        <dbReference type="EMBL" id="PNT60568.1"/>
    </source>
</evidence>
<evidence type="ECO:0000256" key="1">
    <source>
        <dbReference type="SAM" id="MobiDB-lite"/>
    </source>
</evidence>
<feature type="region of interest" description="Disordered" evidence="1">
    <location>
        <begin position="1"/>
        <end position="95"/>
    </location>
</feature>
<reference evidence="2 3" key="1">
    <citation type="journal article" date="2010" name="Nature">
        <title>Genome sequencing and analysis of the model grass Brachypodium distachyon.</title>
        <authorList>
            <consortium name="International Brachypodium Initiative"/>
        </authorList>
    </citation>
    <scope>NUCLEOTIDE SEQUENCE [LARGE SCALE GENOMIC DNA]</scope>
    <source>
        <strain evidence="2 3">Bd21</strain>
    </source>
</reference>
<proteinExistence type="predicted"/>
<dbReference type="EnsemblPlants" id="PNT60568">
    <property type="protein sequence ID" value="PNT60568"/>
    <property type="gene ID" value="BRADI_5g01725v3"/>
</dbReference>
<evidence type="ECO:0000313" key="4">
    <source>
        <dbReference type="Proteomes" id="UP000008810"/>
    </source>
</evidence>
<accession>A0A2K2CEW2</accession>